<keyword evidence="2" id="KW-1185">Reference proteome</keyword>
<feature type="compositionally biased region" description="Acidic residues" evidence="1">
    <location>
        <begin position="74"/>
        <end position="89"/>
    </location>
</feature>
<dbReference type="RefSeq" id="XP_070461427.1">
    <property type="nucleotide sequence ID" value="XM_070605326.1"/>
</dbReference>
<feature type="region of interest" description="Disordered" evidence="1">
    <location>
        <begin position="1"/>
        <end position="91"/>
    </location>
</feature>
<protein>
    <submittedName>
        <fullName evidence="3">Cancer/testis antigen 47A-like</fullName>
    </submittedName>
</protein>
<dbReference type="PANTHER" id="PTHR32157">
    <property type="entry name" value="GENE 6268-RELATED"/>
    <property type="match status" value="1"/>
</dbReference>
<feature type="region of interest" description="Disordered" evidence="1">
    <location>
        <begin position="141"/>
        <end position="251"/>
    </location>
</feature>
<evidence type="ECO:0000313" key="2">
    <source>
        <dbReference type="Proteomes" id="UP001652662"/>
    </source>
</evidence>
<gene>
    <name evidence="3" type="primary">LOC103545371</name>
</gene>
<feature type="compositionally biased region" description="Basic and acidic residues" evidence="1">
    <location>
        <begin position="201"/>
        <end position="232"/>
    </location>
</feature>
<dbReference type="Proteomes" id="UP001652662">
    <property type="component" value="Chromosome X"/>
</dbReference>
<feature type="compositionally biased region" description="Low complexity" evidence="1">
    <location>
        <begin position="39"/>
        <end position="64"/>
    </location>
</feature>
<feature type="compositionally biased region" description="Low complexity" evidence="1">
    <location>
        <begin position="168"/>
        <end position="191"/>
    </location>
</feature>
<dbReference type="PANTHER" id="PTHR32157:SF0">
    <property type="entry name" value="CANCER_TESTIS ANTIGEN FAMILY 47 MEMBER C1"/>
    <property type="match status" value="1"/>
</dbReference>
<feature type="compositionally biased region" description="Polar residues" evidence="1">
    <location>
        <begin position="1"/>
        <end position="10"/>
    </location>
</feature>
<proteinExistence type="predicted"/>
<evidence type="ECO:0000256" key="1">
    <source>
        <dbReference type="SAM" id="MobiDB-lite"/>
    </source>
</evidence>
<dbReference type="Pfam" id="PF15623">
    <property type="entry name" value="CT47"/>
    <property type="match status" value="1"/>
</dbReference>
<accession>A0ABM4N907</accession>
<dbReference type="GeneID" id="103545371"/>
<name>A0ABM4N907_EQUPR</name>
<dbReference type="InterPro" id="IPR028930">
    <property type="entry name" value="CT47"/>
</dbReference>
<reference evidence="3" key="1">
    <citation type="submission" date="2025-08" db="UniProtKB">
        <authorList>
            <consortium name="RefSeq"/>
        </authorList>
    </citation>
    <scope>IDENTIFICATION</scope>
    <source>
        <tissue evidence="3">Blood</tissue>
    </source>
</reference>
<sequence>MRGSNLWSNKPSRRRRPGRRWPEQACGRAGGVGPGGRLVGDSGPQGAARVTAAAAGALGEAAGEPGAGGPEGGSAEEDSDIEPAEEGEEAAAGRLAVDAAQFPRASLRLLFLEFAQSLLRRLFYNNHVLLRPWPLAPDGLAQRPAPRGPAPQELAACALPPVQEPGKGAATQEPGAEAATQEPGAEAATQEPAEEAAAPEETTKYRCENSNEEAHDAEDKDEKEKFNKKQEGPENALDPTDSTPRKSSWEE</sequence>
<organism evidence="2 3">
    <name type="scientific">Equus przewalskii</name>
    <name type="common">Przewalski's horse</name>
    <name type="synonym">Equus caballus przewalskii</name>
    <dbReference type="NCBI Taxonomy" id="9798"/>
    <lineage>
        <taxon>Eukaryota</taxon>
        <taxon>Metazoa</taxon>
        <taxon>Chordata</taxon>
        <taxon>Craniata</taxon>
        <taxon>Vertebrata</taxon>
        <taxon>Euteleostomi</taxon>
        <taxon>Mammalia</taxon>
        <taxon>Eutheria</taxon>
        <taxon>Laurasiatheria</taxon>
        <taxon>Perissodactyla</taxon>
        <taxon>Equidae</taxon>
        <taxon>Equus</taxon>
    </lineage>
</organism>
<evidence type="ECO:0000313" key="3">
    <source>
        <dbReference type="RefSeq" id="XP_070461427.1"/>
    </source>
</evidence>
<feature type="compositionally biased region" description="Gly residues" evidence="1">
    <location>
        <begin position="28"/>
        <end position="38"/>
    </location>
</feature>